<evidence type="ECO:0000313" key="4">
    <source>
        <dbReference type="Proteomes" id="UP001265700"/>
    </source>
</evidence>
<protein>
    <submittedName>
        <fullName evidence="3">Uncharacterized protein YdhG (YjbR/CyaY superfamily)</fullName>
    </submittedName>
</protein>
<proteinExistence type="predicted"/>
<evidence type="ECO:0000259" key="2">
    <source>
        <dbReference type="Pfam" id="PF08818"/>
    </source>
</evidence>
<name>A0ABU1WQP5_9BURK</name>
<dbReference type="EMBL" id="JAVDWU010000008">
    <property type="protein sequence ID" value="MDR7151616.1"/>
    <property type="molecule type" value="Genomic_DNA"/>
</dbReference>
<dbReference type="RefSeq" id="WP_310319331.1">
    <property type="nucleotide sequence ID" value="NZ_JAVDWU010000008.1"/>
</dbReference>
<dbReference type="Proteomes" id="UP001265700">
    <property type="component" value="Unassembled WGS sequence"/>
</dbReference>
<dbReference type="Gene3D" id="3.90.1150.200">
    <property type="match status" value="1"/>
</dbReference>
<feature type="region of interest" description="Disordered" evidence="1">
    <location>
        <begin position="115"/>
        <end position="139"/>
    </location>
</feature>
<feature type="domain" description="YdhG-like" evidence="2">
    <location>
        <begin position="20"/>
        <end position="110"/>
    </location>
</feature>
<keyword evidence="4" id="KW-1185">Reference proteome</keyword>
<dbReference type="InterPro" id="IPR014922">
    <property type="entry name" value="YdhG-like"/>
</dbReference>
<accession>A0ABU1WQP5</accession>
<dbReference type="Pfam" id="PF08818">
    <property type="entry name" value="DUF1801"/>
    <property type="match status" value="1"/>
</dbReference>
<evidence type="ECO:0000313" key="3">
    <source>
        <dbReference type="EMBL" id="MDR7151616.1"/>
    </source>
</evidence>
<dbReference type="SUPFAM" id="SSF159888">
    <property type="entry name" value="YdhG-like"/>
    <property type="match status" value="1"/>
</dbReference>
<sequence>MNAAPATVDAYIGRFPPNIQAVLRTVRATVQQAAPQAEERISYGMPALFQNGAVVYFGAFKNHLGLFPPVDDPALLAQVAPFAGPKGNLQFPYSQPMPLSLITAIVQARVRSNAAKPAAKSGRSVAAPAKRAARRSNAP</sequence>
<reference evidence="3 4" key="1">
    <citation type="submission" date="2023-07" db="EMBL/GenBank/DDBJ databases">
        <title>Sorghum-associated microbial communities from plants grown in Nebraska, USA.</title>
        <authorList>
            <person name="Schachtman D."/>
        </authorList>
    </citation>
    <scope>NUCLEOTIDE SEQUENCE [LARGE SCALE GENOMIC DNA]</scope>
    <source>
        <strain evidence="3 4">4249</strain>
    </source>
</reference>
<gene>
    <name evidence="3" type="ORF">J2W49_003592</name>
</gene>
<organism evidence="3 4">
    <name type="scientific">Hydrogenophaga palleronii</name>
    <dbReference type="NCBI Taxonomy" id="65655"/>
    <lineage>
        <taxon>Bacteria</taxon>
        <taxon>Pseudomonadati</taxon>
        <taxon>Pseudomonadota</taxon>
        <taxon>Betaproteobacteria</taxon>
        <taxon>Burkholderiales</taxon>
        <taxon>Comamonadaceae</taxon>
        <taxon>Hydrogenophaga</taxon>
    </lineage>
</organism>
<evidence type="ECO:0000256" key="1">
    <source>
        <dbReference type="SAM" id="MobiDB-lite"/>
    </source>
</evidence>
<comment type="caution">
    <text evidence="3">The sequence shown here is derived from an EMBL/GenBank/DDBJ whole genome shotgun (WGS) entry which is preliminary data.</text>
</comment>